<keyword evidence="9 14" id="KW-0560">Oxidoreductase</keyword>
<dbReference type="PRINTS" id="PR00385">
    <property type="entry name" value="P450"/>
</dbReference>
<dbReference type="GO" id="GO:0004497">
    <property type="term" value="F:monooxygenase activity"/>
    <property type="evidence" value="ECO:0007669"/>
    <property type="project" value="UniProtKB-KW"/>
</dbReference>
<keyword evidence="6" id="KW-0812">Transmembrane</keyword>
<comment type="similarity">
    <text evidence="4 14">Belongs to the cytochrome P450 family.</text>
</comment>
<comment type="cofactor">
    <cofactor evidence="1 13">
        <name>heme</name>
        <dbReference type="ChEBI" id="CHEBI:30413"/>
    </cofactor>
</comment>
<evidence type="ECO:0000256" key="11">
    <source>
        <dbReference type="ARBA" id="ARBA00023033"/>
    </source>
</evidence>
<evidence type="ECO:0000313" key="16">
    <source>
        <dbReference type="Proteomes" id="UP000297245"/>
    </source>
</evidence>
<keyword evidence="5 13" id="KW-0349">Heme</keyword>
<evidence type="ECO:0000256" key="5">
    <source>
        <dbReference type="ARBA" id="ARBA00022617"/>
    </source>
</evidence>
<dbReference type="InterPro" id="IPR036396">
    <property type="entry name" value="Cyt_P450_sf"/>
</dbReference>
<dbReference type="SUPFAM" id="SSF48264">
    <property type="entry name" value="Cytochrome P450"/>
    <property type="match status" value="1"/>
</dbReference>
<evidence type="ECO:0000256" key="3">
    <source>
        <dbReference type="ARBA" id="ARBA00004721"/>
    </source>
</evidence>
<evidence type="ECO:0000256" key="12">
    <source>
        <dbReference type="ARBA" id="ARBA00023136"/>
    </source>
</evidence>
<keyword evidence="11 14" id="KW-0503">Monooxygenase</keyword>
<evidence type="ECO:0000313" key="15">
    <source>
        <dbReference type="EMBL" id="THV06675.1"/>
    </source>
</evidence>
<keyword evidence="7 13" id="KW-0479">Metal-binding</keyword>
<evidence type="ECO:0000256" key="14">
    <source>
        <dbReference type="RuleBase" id="RU000461"/>
    </source>
</evidence>
<reference evidence="15 16" key="1">
    <citation type="journal article" date="2019" name="Nat. Ecol. Evol.">
        <title>Megaphylogeny resolves global patterns of mushroom evolution.</title>
        <authorList>
            <person name="Varga T."/>
            <person name="Krizsan K."/>
            <person name="Foldi C."/>
            <person name="Dima B."/>
            <person name="Sanchez-Garcia M."/>
            <person name="Sanchez-Ramirez S."/>
            <person name="Szollosi G.J."/>
            <person name="Szarkandi J.G."/>
            <person name="Papp V."/>
            <person name="Albert L."/>
            <person name="Andreopoulos W."/>
            <person name="Angelini C."/>
            <person name="Antonin V."/>
            <person name="Barry K.W."/>
            <person name="Bougher N.L."/>
            <person name="Buchanan P."/>
            <person name="Buyck B."/>
            <person name="Bense V."/>
            <person name="Catcheside P."/>
            <person name="Chovatia M."/>
            <person name="Cooper J."/>
            <person name="Damon W."/>
            <person name="Desjardin D."/>
            <person name="Finy P."/>
            <person name="Geml J."/>
            <person name="Haridas S."/>
            <person name="Hughes K."/>
            <person name="Justo A."/>
            <person name="Karasinski D."/>
            <person name="Kautmanova I."/>
            <person name="Kiss B."/>
            <person name="Kocsube S."/>
            <person name="Kotiranta H."/>
            <person name="LaButti K.M."/>
            <person name="Lechner B.E."/>
            <person name="Liimatainen K."/>
            <person name="Lipzen A."/>
            <person name="Lukacs Z."/>
            <person name="Mihaltcheva S."/>
            <person name="Morgado L.N."/>
            <person name="Niskanen T."/>
            <person name="Noordeloos M.E."/>
            <person name="Ohm R.A."/>
            <person name="Ortiz-Santana B."/>
            <person name="Ovrebo C."/>
            <person name="Racz N."/>
            <person name="Riley R."/>
            <person name="Savchenko A."/>
            <person name="Shiryaev A."/>
            <person name="Soop K."/>
            <person name="Spirin V."/>
            <person name="Szebenyi C."/>
            <person name="Tomsovsky M."/>
            <person name="Tulloss R.E."/>
            <person name="Uehling J."/>
            <person name="Grigoriev I.V."/>
            <person name="Vagvolgyi C."/>
            <person name="Papp T."/>
            <person name="Martin F.M."/>
            <person name="Miettinen O."/>
            <person name="Hibbett D.S."/>
            <person name="Nagy L.G."/>
        </authorList>
    </citation>
    <scope>NUCLEOTIDE SEQUENCE [LARGE SCALE GENOMIC DNA]</scope>
    <source>
        <strain evidence="15 16">CBS 962.96</strain>
    </source>
</reference>
<dbReference type="OrthoDB" id="1470350at2759"/>
<evidence type="ECO:0000256" key="6">
    <source>
        <dbReference type="ARBA" id="ARBA00022692"/>
    </source>
</evidence>
<dbReference type="Pfam" id="PF00067">
    <property type="entry name" value="p450"/>
    <property type="match status" value="1"/>
</dbReference>
<dbReference type="PROSITE" id="PS00086">
    <property type="entry name" value="CYTOCHROME_P450"/>
    <property type="match status" value="1"/>
</dbReference>
<accession>A0A4S8MUA3</accession>
<dbReference type="PRINTS" id="PR00463">
    <property type="entry name" value="EP450I"/>
</dbReference>
<dbReference type="InterPro" id="IPR001128">
    <property type="entry name" value="Cyt_P450"/>
</dbReference>
<gene>
    <name evidence="15" type="ORF">K435DRAFT_825784</name>
</gene>
<dbReference type="InterPro" id="IPR050121">
    <property type="entry name" value="Cytochrome_P450_monoxygenase"/>
</dbReference>
<comment type="pathway">
    <text evidence="3">Secondary metabolite biosynthesis; terpenoid biosynthesis.</text>
</comment>
<dbReference type="Gene3D" id="1.10.630.10">
    <property type="entry name" value="Cytochrome P450"/>
    <property type="match status" value="1"/>
</dbReference>
<dbReference type="GO" id="GO:0016020">
    <property type="term" value="C:membrane"/>
    <property type="evidence" value="ECO:0007669"/>
    <property type="project" value="UniProtKB-SubCell"/>
</dbReference>
<evidence type="ECO:0000256" key="2">
    <source>
        <dbReference type="ARBA" id="ARBA00004370"/>
    </source>
</evidence>
<sequence>MEFLSWAPCLLTVAFILWLFYKRWTRVSFPDIRGPESKSWSLGKWNMGELLQNQVALTEFKWQELYGNVVRFKAPFNNDRLLITDPKALQYILQTSGYNWQKYTERREIGRMTGGKGILWAEGDTHRRQRKVMLPGFGFPEAKNFLPLFFSCAESMSARWRDIISSNNADQPAVINIPEWTSRATLDAIGQAAFDYEFGAINDDDNELQKVYRNMMPTALGSPSDSALIGLDLAQYLPVKVLEFITDHVPSQRLTALRRAGVVVDRVAKELVEMKSKDLLEGKGKKDIMSLLMKANASENPRVRLSDAELIAQMRTLILAGHETTSNTLTWTMLEMARHPHIQTRLRKEIQEKRRKLRDQGRSEFNVQDFDTMPYLTAVVKETLRFHPVAIHLYRQAVEDDVLPLSMPITTTTGQVLTKLPVPKGTRMVGSIHAYNRNKDIFGQDADEFNPERWLTPNYVKTGVSLGVYANLATFSAGVHSCIGWRFAIIELQAFIIEMIRNFEFSKTPKTDKVRREACLVMVPTIEGEVEKGSQLPLRVGFAPREEDEE</sequence>
<evidence type="ECO:0000256" key="7">
    <source>
        <dbReference type="ARBA" id="ARBA00022723"/>
    </source>
</evidence>
<dbReference type="AlphaFoldDB" id="A0A4S8MUA3"/>
<dbReference type="PANTHER" id="PTHR24305">
    <property type="entry name" value="CYTOCHROME P450"/>
    <property type="match status" value="1"/>
</dbReference>
<dbReference type="EMBL" id="ML179041">
    <property type="protein sequence ID" value="THV06675.1"/>
    <property type="molecule type" value="Genomic_DNA"/>
</dbReference>
<evidence type="ECO:0000256" key="1">
    <source>
        <dbReference type="ARBA" id="ARBA00001971"/>
    </source>
</evidence>
<dbReference type="GO" id="GO:0020037">
    <property type="term" value="F:heme binding"/>
    <property type="evidence" value="ECO:0007669"/>
    <property type="project" value="InterPro"/>
</dbReference>
<organism evidence="15 16">
    <name type="scientific">Dendrothele bispora (strain CBS 962.96)</name>
    <dbReference type="NCBI Taxonomy" id="1314807"/>
    <lineage>
        <taxon>Eukaryota</taxon>
        <taxon>Fungi</taxon>
        <taxon>Dikarya</taxon>
        <taxon>Basidiomycota</taxon>
        <taxon>Agaricomycotina</taxon>
        <taxon>Agaricomycetes</taxon>
        <taxon>Agaricomycetidae</taxon>
        <taxon>Agaricales</taxon>
        <taxon>Agaricales incertae sedis</taxon>
        <taxon>Dendrothele</taxon>
    </lineage>
</organism>
<evidence type="ECO:0000256" key="8">
    <source>
        <dbReference type="ARBA" id="ARBA00022989"/>
    </source>
</evidence>
<evidence type="ECO:0000256" key="13">
    <source>
        <dbReference type="PIRSR" id="PIRSR602401-1"/>
    </source>
</evidence>
<keyword evidence="10 13" id="KW-0408">Iron</keyword>
<evidence type="ECO:0000256" key="10">
    <source>
        <dbReference type="ARBA" id="ARBA00023004"/>
    </source>
</evidence>
<keyword evidence="8" id="KW-1133">Transmembrane helix</keyword>
<evidence type="ECO:0000256" key="9">
    <source>
        <dbReference type="ARBA" id="ARBA00023002"/>
    </source>
</evidence>
<dbReference type="InterPro" id="IPR002401">
    <property type="entry name" value="Cyt_P450_E_grp-I"/>
</dbReference>
<proteinExistence type="inferred from homology"/>
<feature type="binding site" description="axial binding residue" evidence="13">
    <location>
        <position position="482"/>
    </location>
    <ligand>
        <name>heme</name>
        <dbReference type="ChEBI" id="CHEBI:30413"/>
    </ligand>
    <ligandPart>
        <name>Fe</name>
        <dbReference type="ChEBI" id="CHEBI:18248"/>
    </ligandPart>
</feature>
<protein>
    <submittedName>
        <fullName evidence="15">Cytochrome P450</fullName>
    </submittedName>
</protein>
<evidence type="ECO:0000256" key="4">
    <source>
        <dbReference type="ARBA" id="ARBA00010617"/>
    </source>
</evidence>
<dbReference type="CDD" id="cd11069">
    <property type="entry name" value="CYP_FUM15-like"/>
    <property type="match status" value="1"/>
</dbReference>
<comment type="subcellular location">
    <subcellularLocation>
        <location evidence="2">Membrane</location>
    </subcellularLocation>
</comment>
<keyword evidence="16" id="KW-1185">Reference proteome</keyword>
<dbReference type="Proteomes" id="UP000297245">
    <property type="component" value="Unassembled WGS sequence"/>
</dbReference>
<dbReference type="PANTHER" id="PTHR24305:SF166">
    <property type="entry name" value="CYTOCHROME P450 12A4, MITOCHONDRIAL-RELATED"/>
    <property type="match status" value="1"/>
</dbReference>
<name>A0A4S8MUA3_DENBC</name>
<dbReference type="InterPro" id="IPR017972">
    <property type="entry name" value="Cyt_P450_CS"/>
</dbReference>
<dbReference type="GO" id="GO:0016705">
    <property type="term" value="F:oxidoreductase activity, acting on paired donors, with incorporation or reduction of molecular oxygen"/>
    <property type="evidence" value="ECO:0007669"/>
    <property type="project" value="InterPro"/>
</dbReference>
<keyword evidence="12" id="KW-0472">Membrane</keyword>
<dbReference type="GO" id="GO:0005506">
    <property type="term" value="F:iron ion binding"/>
    <property type="evidence" value="ECO:0007669"/>
    <property type="project" value="InterPro"/>
</dbReference>